<evidence type="ECO:0000259" key="1">
    <source>
        <dbReference type="Pfam" id="PF04542"/>
    </source>
</evidence>
<dbReference type="NCBIfam" id="TIGR02937">
    <property type="entry name" value="sigma70-ECF"/>
    <property type="match status" value="1"/>
</dbReference>
<dbReference type="Gene3D" id="1.10.1740.10">
    <property type="match status" value="1"/>
</dbReference>
<dbReference type="Proteomes" id="UP000264071">
    <property type="component" value="Unassembled WGS sequence"/>
</dbReference>
<dbReference type="Pfam" id="PF20239">
    <property type="entry name" value="DUF6596"/>
    <property type="match status" value="1"/>
</dbReference>
<dbReference type="InterPro" id="IPR046531">
    <property type="entry name" value="DUF6596"/>
</dbReference>
<dbReference type="OMA" id="ETDWPRI"/>
<dbReference type="SUPFAM" id="SSF88946">
    <property type="entry name" value="Sigma2 domain of RNA polymerase sigma factors"/>
    <property type="match status" value="1"/>
</dbReference>
<dbReference type="InterPro" id="IPR013324">
    <property type="entry name" value="RNA_pol_sigma_r3/r4-like"/>
</dbReference>
<dbReference type="GO" id="GO:0003677">
    <property type="term" value="F:DNA binding"/>
    <property type="evidence" value="ECO:0007669"/>
    <property type="project" value="InterPro"/>
</dbReference>
<feature type="domain" description="RNA polymerase sigma-70 region 2" evidence="1">
    <location>
        <begin position="21"/>
        <end position="84"/>
    </location>
</feature>
<dbReference type="EMBL" id="DPIY01000010">
    <property type="protein sequence ID" value="HCT57695.1"/>
    <property type="molecule type" value="Genomic_DNA"/>
</dbReference>
<dbReference type="PANTHER" id="PTHR47756:SF2">
    <property type="entry name" value="BLL6612 PROTEIN"/>
    <property type="match status" value="1"/>
</dbReference>
<name>A0A3D4V9B6_9BACT</name>
<protein>
    <submittedName>
        <fullName evidence="4">RNA polymerase subunit sigma-24</fullName>
    </submittedName>
</protein>
<dbReference type="AlphaFoldDB" id="A0A3D4V9B6"/>
<dbReference type="Pfam" id="PF04542">
    <property type="entry name" value="Sigma70_r2"/>
    <property type="match status" value="1"/>
</dbReference>
<dbReference type="SUPFAM" id="SSF88659">
    <property type="entry name" value="Sigma3 and sigma4 domains of RNA polymerase sigma factors"/>
    <property type="match status" value="1"/>
</dbReference>
<dbReference type="InterPro" id="IPR013249">
    <property type="entry name" value="RNA_pol_sigma70_r4_t2"/>
</dbReference>
<organism evidence="4 5">
    <name type="scientific">Gemmatimonas aurantiaca</name>
    <dbReference type="NCBI Taxonomy" id="173480"/>
    <lineage>
        <taxon>Bacteria</taxon>
        <taxon>Pseudomonadati</taxon>
        <taxon>Gemmatimonadota</taxon>
        <taxon>Gemmatimonadia</taxon>
        <taxon>Gemmatimonadales</taxon>
        <taxon>Gemmatimonadaceae</taxon>
        <taxon>Gemmatimonas</taxon>
    </lineage>
</organism>
<dbReference type="InterPro" id="IPR013325">
    <property type="entry name" value="RNA_pol_sigma_r2"/>
</dbReference>
<dbReference type="PANTHER" id="PTHR47756">
    <property type="entry name" value="BLL6612 PROTEIN-RELATED"/>
    <property type="match status" value="1"/>
</dbReference>
<feature type="domain" description="DUF6596" evidence="3">
    <location>
        <begin position="193"/>
        <end position="293"/>
    </location>
</feature>
<reference evidence="4 5" key="1">
    <citation type="journal article" date="2018" name="Nat. Biotechnol.">
        <title>A standardized bacterial taxonomy based on genome phylogeny substantially revises the tree of life.</title>
        <authorList>
            <person name="Parks D.H."/>
            <person name="Chuvochina M."/>
            <person name="Waite D.W."/>
            <person name="Rinke C."/>
            <person name="Skarshewski A."/>
            <person name="Chaumeil P.A."/>
            <person name="Hugenholtz P."/>
        </authorList>
    </citation>
    <scope>NUCLEOTIDE SEQUENCE [LARGE SCALE GENOMIC DNA]</scope>
    <source>
        <strain evidence="4">UBA8844</strain>
    </source>
</reference>
<evidence type="ECO:0000259" key="2">
    <source>
        <dbReference type="Pfam" id="PF08281"/>
    </source>
</evidence>
<feature type="domain" description="RNA polymerase sigma factor 70 region 4 type 2" evidence="2">
    <location>
        <begin position="124"/>
        <end position="175"/>
    </location>
</feature>
<dbReference type="Pfam" id="PF08281">
    <property type="entry name" value="Sigma70_r4_2"/>
    <property type="match status" value="1"/>
</dbReference>
<dbReference type="GO" id="GO:0006352">
    <property type="term" value="P:DNA-templated transcription initiation"/>
    <property type="evidence" value="ECO:0007669"/>
    <property type="project" value="InterPro"/>
</dbReference>
<evidence type="ECO:0000313" key="5">
    <source>
        <dbReference type="Proteomes" id="UP000264071"/>
    </source>
</evidence>
<dbReference type="InterPro" id="IPR014284">
    <property type="entry name" value="RNA_pol_sigma-70_dom"/>
</dbReference>
<dbReference type="GO" id="GO:0016987">
    <property type="term" value="F:sigma factor activity"/>
    <property type="evidence" value="ECO:0007669"/>
    <property type="project" value="InterPro"/>
</dbReference>
<dbReference type="InterPro" id="IPR007627">
    <property type="entry name" value="RNA_pol_sigma70_r2"/>
</dbReference>
<accession>A0A3D4V9B6</accession>
<evidence type="ECO:0000259" key="3">
    <source>
        <dbReference type="Pfam" id="PF20239"/>
    </source>
</evidence>
<gene>
    <name evidence="4" type="ORF">DGD08_10890</name>
</gene>
<sequence length="435" mass="47309">MTGDARTNEVRHAVATIWRAESARLIAALVRRTGDVSTAEDLAQDALMAALAQWPQSGIPENPGAWLMQSARHRAIDGLRRGQRLERKHAELAEQLDAQQRVHPEDQWAQALDDHVGDDVLRLLFMTCHPVLAVDAQVALTLRLLGGLTTAEIGRAYLAPESTIAQRIVRAKRTLNESRVPFEMPRGAALGERVGSVLRVLYLVFNEGYAASAGDDWMRPALADEALRLARLLTALMPEVSEAHGLLALMELQWSRADARIGPNGTAVLLLDQDRSRWDLLAIRRGLAAQSQAESLTGTLGPYALQAAIAACHARATTASETDWVRIVALYDGLVELTGSPVVELNRAVAVSMAFGPAEGLMLLAELSEDPALRRYHLLPAARGDMLDRAGRVEEAIVALREAVNLAENTQDRAVLEQRITSLTQKSGISITPVS</sequence>
<evidence type="ECO:0000313" key="4">
    <source>
        <dbReference type="EMBL" id="HCT57695.1"/>
    </source>
</evidence>
<comment type="caution">
    <text evidence="4">The sequence shown here is derived from an EMBL/GenBank/DDBJ whole genome shotgun (WGS) entry which is preliminary data.</text>
</comment>
<proteinExistence type="predicted"/>